<reference evidence="2" key="1">
    <citation type="submission" date="2016-08" db="EMBL/GenBank/DDBJ databases">
        <authorList>
            <person name="Loux V."/>
            <person name="Rue O."/>
        </authorList>
    </citation>
    <scope>NUCLEOTIDE SEQUENCE [LARGE SCALE GENOMIC DNA]</scope>
    <source>
        <strain evidence="2">INRA Bc05-F1</strain>
    </source>
</reference>
<dbReference type="EMBL" id="FMBE01000014">
    <property type="protein sequence ID" value="SCC54522.1"/>
    <property type="molecule type" value="Genomic_DNA"/>
</dbReference>
<sequence>MTFLNEDILVIDNFYSDPMEIRKLALNTDYNFFENKANFPGGESIKAFYTEKHIKKFEGLVNRGIQVDPKKYVFGKFRFCTENDNSRTKVHFDKVSWAAIVYLSLNEDCKGGLGIYKHEELDLSTVPSSDELEHLGCKDVFEFDQRYVLPITKEKGSWSLLREIPIKFNRLILIRGEKYFHGITEQFGSNIINSRLSQVFFFNND</sequence>
<evidence type="ECO:0000313" key="2">
    <source>
        <dbReference type="Proteomes" id="UP000196052"/>
    </source>
</evidence>
<organism evidence="1 2">
    <name type="scientific">Bacillus wiedmannii</name>
    <dbReference type="NCBI Taxonomy" id="1890302"/>
    <lineage>
        <taxon>Bacteria</taxon>
        <taxon>Bacillati</taxon>
        <taxon>Bacillota</taxon>
        <taxon>Bacilli</taxon>
        <taxon>Bacillales</taxon>
        <taxon>Bacillaceae</taxon>
        <taxon>Bacillus</taxon>
        <taxon>Bacillus cereus group</taxon>
    </lineage>
</organism>
<evidence type="ECO:0000313" key="1">
    <source>
        <dbReference type="EMBL" id="SCC54522.1"/>
    </source>
</evidence>
<dbReference type="AlphaFoldDB" id="A0A1C4FF95"/>
<protein>
    <recommendedName>
        <fullName evidence="3">Prolyl 4-hydroxylase alpha subunit Fe(2+) 2OG dioxygenase domain-containing protein</fullName>
    </recommendedName>
</protein>
<proteinExistence type="predicted"/>
<evidence type="ECO:0008006" key="3">
    <source>
        <dbReference type="Google" id="ProtNLM"/>
    </source>
</evidence>
<dbReference type="RefSeq" id="WP_240676340.1">
    <property type="nucleotide sequence ID" value="NZ_FMBE01000014.1"/>
</dbReference>
<gene>
    <name evidence="1" type="ORF">BC05F1_04372</name>
</gene>
<dbReference type="Pfam" id="PF20043">
    <property type="entry name" value="DUF6445"/>
    <property type="match status" value="1"/>
</dbReference>
<accession>A0A1C4FF95</accession>
<dbReference type="Proteomes" id="UP000196052">
    <property type="component" value="Unassembled WGS sequence"/>
</dbReference>
<name>A0A1C4FF95_9BACI</name>
<dbReference type="InterPro" id="IPR045617">
    <property type="entry name" value="DUF6445"/>
</dbReference>